<reference evidence="2 3" key="1">
    <citation type="submission" date="2019-06" db="EMBL/GenBank/DDBJ databases">
        <title>Draft genomes of female and male turbot (Scophthalmus maximus).</title>
        <authorList>
            <person name="Xu H."/>
            <person name="Xu X.-W."/>
            <person name="Shao C."/>
            <person name="Chen S."/>
        </authorList>
    </citation>
    <scope>NUCLEOTIDE SEQUENCE [LARGE SCALE GENOMIC DNA]</scope>
    <source>
        <strain evidence="2">Ysfricsl-2016a</strain>
        <tissue evidence="2">Blood</tissue>
    </source>
</reference>
<dbReference type="AlphaFoldDB" id="A0A6A4TBQ0"/>
<comment type="caution">
    <text evidence="2">The sequence shown here is derived from an EMBL/GenBank/DDBJ whole genome shotgun (WGS) entry which is preliminary data.</text>
</comment>
<accession>A0A6A4TBQ0</accession>
<protein>
    <submittedName>
        <fullName evidence="2">Uncharacterized protein</fullName>
    </submittedName>
</protein>
<dbReference type="Proteomes" id="UP000438429">
    <property type="component" value="Unassembled WGS sequence"/>
</dbReference>
<evidence type="ECO:0000313" key="3">
    <source>
        <dbReference type="Proteomes" id="UP000438429"/>
    </source>
</evidence>
<dbReference type="EMBL" id="VEVO01000005">
    <property type="protein sequence ID" value="KAF0041818.1"/>
    <property type="molecule type" value="Genomic_DNA"/>
</dbReference>
<feature type="region of interest" description="Disordered" evidence="1">
    <location>
        <begin position="1"/>
        <end position="27"/>
    </location>
</feature>
<evidence type="ECO:0000256" key="1">
    <source>
        <dbReference type="SAM" id="MobiDB-lite"/>
    </source>
</evidence>
<feature type="compositionally biased region" description="Basic and acidic residues" evidence="1">
    <location>
        <begin position="15"/>
        <end position="27"/>
    </location>
</feature>
<organism evidence="2 3">
    <name type="scientific">Scophthalmus maximus</name>
    <name type="common">Turbot</name>
    <name type="synonym">Psetta maxima</name>
    <dbReference type="NCBI Taxonomy" id="52904"/>
    <lineage>
        <taxon>Eukaryota</taxon>
        <taxon>Metazoa</taxon>
        <taxon>Chordata</taxon>
        <taxon>Craniata</taxon>
        <taxon>Vertebrata</taxon>
        <taxon>Euteleostomi</taxon>
        <taxon>Actinopterygii</taxon>
        <taxon>Neopterygii</taxon>
        <taxon>Teleostei</taxon>
        <taxon>Neoteleostei</taxon>
        <taxon>Acanthomorphata</taxon>
        <taxon>Carangaria</taxon>
        <taxon>Pleuronectiformes</taxon>
        <taxon>Pleuronectoidei</taxon>
        <taxon>Scophthalmidae</taxon>
        <taxon>Scophthalmus</taxon>
    </lineage>
</organism>
<name>A0A6A4TBQ0_SCOMX</name>
<gene>
    <name evidence="2" type="ORF">F2P81_005350</name>
</gene>
<evidence type="ECO:0000313" key="2">
    <source>
        <dbReference type="EMBL" id="KAF0041818.1"/>
    </source>
</evidence>
<proteinExistence type="predicted"/>
<sequence>MYFANGTRHRRPHHQDRLGRRLPRRDDSTAEAYLEGRSKAISSELRKNQLNCEERQNISVHWYHEFRAHSREKCNLLSHVPDARQNENQSNVDANFSTANVSFLFRNKLVHGYVFHTLCLLNNGLGRCEDSVNRSESMPNTVLD</sequence>